<accession>A0A1M7F898</accession>
<dbReference type="InterPro" id="IPR046342">
    <property type="entry name" value="CBS_dom_sf"/>
</dbReference>
<feature type="domain" description="CBS" evidence="2">
    <location>
        <begin position="87"/>
        <end position="149"/>
    </location>
</feature>
<dbReference type="InterPro" id="IPR000644">
    <property type="entry name" value="CBS_dom"/>
</dbReference>
<proteinExistence type="predicted"/>
<dbReference type="Gene3D" id="3.10.580.10">
    <property type="entry name" value="CBS-domain"/>
    <property type="match status" value="1"/>
</dbReference>
<dbReference type="Proteomes" id="UP000190911">
    <property type="component" value="Chromosome I"/>
</dbReference>
<evidence type="ECO:0000313" key="3">
    <source>
        <dbReference type="EMBL" id="SHM00220.1"/>
    </source>
</evidence>
<keyword evidence="1" id="KW-0129">CBS domain</keyword>
<keyword evidence="4" id="KW-1185">Reference proteome</keyword>
<dbReference type="InParanoid" id="A0A1M7F898"/>
<reference evidence="3 4" key="1">
    <citation type="submission" date="2016-11" db="EMBL/GenBank/DDBJ databases">
        <authorList>
            <person name="Jaros S."/>
            <person name="Januszkiewicz K."/>
            <person name="Wedrychowicz H."/>
        </authorList>
    </citation>
    <scope>NUCLEOTIDE SEQUENCE [LARGE SCALE GENOMIC DNA]</scope>
    <source>
        <strain evidence="3 4">ACAM 12</strain>
    </source>
</reference>
<organism evidence="3 4">
    <name type="scientific">Vreelandella subglaciescola</name>
    <dbReference type="NCBI Taxonomy" id="29571"/>
    <lineage>
        <taxon>Bacteria</taxon>
        <taxon>Pseudomonadati</taxon>
        <taxon>Pseudomonadota</taxon>
        <taxon>Gammaproteobacteria</taxon>
        <taxon>Oceanospirillales</taxon>
        <taxon>Halomonadaceae</taxon>
        <taxon>Vreelandella</taxon>
    </lineage>
</organism>
<dbReference type="EMBL" id="LT670847">
    <property type="protein sequence ID" value="SHM00220.1"/>
    <property type="molecule type" value="Genomic_DNA"/>
</dbReference>
<evidence type="ECO:0000313" key="4">
    <source>
        <dbReference type="Proteomes" id="UP000190911"/>
    </source>
</evidence>
<dbReference type="STRING" id="29571.SAMN05878437_0721"/>
<name>A0A1M7F898_9GAMM</name>
<dbReference type="PROSITE" id="PS51371">
    <property type="entry name" value="CBS"/>
    <property type="match status" value="1"/>
</dbReference>
<evidence type="ECO:0000259" key="2">
    <source>
        <dbReference type="PROSITE" id="PS51371"/>
    </source>
</evidence>
<dbReference type="AlphaFoldDB" id="A0A1M7F898"/>
<dbReference type="SUPFAM" id="SSF54631">
    <property type="entry name" value="CBS-domain pair"/>
    <property type="match status" value="1"/>
</dbReference>
<dbReference type="RefSeq" id="WP_079551387.1">
    <property type="nucleotide sequence ID" value="NZ_LT670847.1"/>
</dbReference>
<dbReference type="CDD" id="cd02205">
    <property type="entry name" value="CBS_pair_SF"/>
    <property type="match status" value="1"/>
</dbReference>
<sequence length="159" mass="17852">MKTREWLNAHPVKALTVAGDCSLQDAARLLLDDPEGRDLFVLDAEGQVCGHLGFWHVATLLLAELRPTHSLRELVERITLGSVADHMDDHVMCAGVDDHINDILYQHDLFQQHVERRVEDIPVVDEQHRLLGVIRLSDLLRDAIAGNDSPKTLNASRTE</sequence>
<protein>
    <submittedName>
        <fullName evidence="3">CBS domain-containing protein</fullName>
    </submittedName>
</protein>
<evidence type="ECO:0000256" key="1">
    <source>
        <dbReference type="PROSITE-ProRule" id="PRU00703"/>
    </source>
</evidence>
<dbReference type="OrthoDB" id="9790355at2"/>
<gene>
    <name evidence="3" type="ORF">SAMN05878437_0721</name>
</gene>
<dbReference type="Pfam" id="PF00571">
    <property type="entry name" value="CBS"/>
    <property type="match status" value="1"/>
</dbReference>